<dbReference type="GO" id="GO:0005975">
    <property type="term" value="P:carbohydrate metabolic process"/>
    <property type="evidence" value="ECO:0007669"/>
    <property type="project" value="InterPro"/>
</dbReference>
<dbReference type="EMBL" id="DS475798">
    <property type="protein sequence ID" value="EDO26477.1"/>
    <property type="molecule type" value="Genomic_DNA"/>
</dbReference>
<protein>
    <recommendedName>
        <fullName evidence="2">PARG catalytic Macro domain-containing protein</fullName>
    </recommendedName>
</protein>
<evidence type="ECO:0000313" key="5">
    <source>
        <dbReference type="Proteomes" id="UP000001593"/>
    </source>
</evidence>
<gene>
    <name evidence="4" type="ORF">NEMVEDRAFT_v1g8969</name>
    <name evidence="3" type="ORF">NEMVEDRAFT_v1g9421</name>
</gene>
<accession>A7TBX4</accession>
<dbReference type="HOGENOM" id="CLU_3112444_0_0_1"/>
<feature type="active site" evidence="1">
    <location>
        <position position="5"/>
    </location>
</feature>
<evidence type="ECO:0000313" key="3">
    <source>
        <dbReference type="EMBL" id="EDO26126.1"/>
    </source>
</evidence>
<dbReference type="AlphaFoldDB" id="A7TBX4"/>
<dbReference type="Pfam" id="PF05028">
    <property type="entry name" value="PARG_cat_C"/>
    <property type="match status" value="1"/>
</dbReference>
<reference evidence="4 5" key="1">
    <citation type="journal article" date="2007" name="Science">
        <title>Sea anemone genome reveals ancestral eumetazoan gene repertoire and genomic organization.</title>
        <authorList>
            <person name="Putnam N.H."/>
            <person name="Srivastava M."/>
            <person name="Hellsten U."/>
            <person name="Dirks B."/>
            <person name="Chapman J."/>
            <person name="Salamov A."/>
            <person name="Terry A."/>
            <person name="Shapiro H."/>
            <person name="Lindquist E."/>
            <person name="Kapitonov V.V."/>
            <person name="Jurka J."/>
            <person name="Genikhovich G."/>
            <person name="Grigoriev I.V."/>
            <person name="Lucas S.M."/>
            <person name="Steele R.E."/>
            <person name="Finnerty J.R."/>
            <person name="Technau U."/>
            <person name="Martindale M.Q."/>
            <person name="Rokhsar D.S."/>
        </authorList>
    </citation>
    <scope>NUCLEOTIDE SEQUENCE [LARGE SCALE GENOMIC DNA]</scope>
    <source>
        <strain evidence="4">CH2 x CH6</strain>
        <strain evidence="5">CH2 X CH6</strain>
    </source>
</reference>
<feature type="active site" evidence="1">
    <location>
        <position position="24"/>
    </location>
</feature>
<dbReference type="InterPro" id="IPR007724">
    <property type="entry name" value="Poly_GlycHdrlase"/>
</dbReference>
<evidence type="ECO:0000313" key="4">
    <source>
        <dbReference type="EMBL" id="EDO26477.1"/>
    </source>
</evidence>
<proteinExistence type="predicted"/>
<dbReference type="InParanoid" id="A7TBX4"/>
<feature type="domain" description="PARG catalytic Macro" evidence="2">
    <location>
        <begin position="2"/>
        <end position="51"/>
    </location>
</feature>
<dbReference type="PANTHER" id="PTHR12837">
    <property type="entry name" value="POLY ADP-RIBOSE GLYCOHYDROLASE"/>
    <property type="match status" value="1"/>
</dbReference>
<dbReference type="PANTHER" id="PTHR12837:SF0">
    <property type="entry name" value="POLY(ADP-RIBOSE) GLYCOHYDROLASE"/>
    <property type="match status" value="1"/>
</dbReference>
<feature type="non-terminal residue" evidence="4">
    <location>
        <position position="51"/>
    </location>
</feature>
<dbReference type="eggNOG" id="KOG2064">
    <property type="taxonomic scope" value="Eukaryota"/>
</dbReference>
<sequence length="51" mass="5648">FLQVDFANCFIGGGVLGCGNTQEEIRFCVSPELMISMLFMEAMEDNEAIII</sequence>
<feature type="non-terminal residue" evidence="4">
    <location>
        <position position="1"/>
    </location>
</feature>
<dbReference type="Proteomes" id="UP000001593">
    <property type="component" value="Unassembled WGS sequence"/>
</dbReference>
<evidence type="ECO:0000259" key="2">
    <source>
        <dbReference type="Pfam" id="PF05028"/>
    </source>
</evidence>
<dbReference type="InterPro" id="IPR046372">
    <property type="entry name" value="PARG_cat_C"/>
</dbReference>
<dbReference type="GO" id="GO:0006282">
    <property type="term" value="P:regulation of DNA repair"/>
    <property type="evidence" value="ECO:0007669"/>
    <property type="project" value="InterPro"/>
</dbReference>
<name>A7TBX4_NEMVE</name>
<dbReference type="STRING" id="45351.A7TBX4"/>
<dbReference type="GO" id="GO:0004649">
    <property type="term" value="F:poly(ADP-ribose) glycohydrolase activity"/>
    <property type="evidence" value="ECO:0007669"/>
    <property type="project" value="InterPro"/>
</dbReference>
<keyword evidence="5" id="KW-1185">Reference proteome</keyword>
<organism evidence="4 5">
    <name type="scientific">Nematostella vectensis</name>
    <name type="common">Starlet sea anemone</name>
    <dbReference type="NCBI Taxonomy" id="45351"/>
    <lineage>
        <taxon>Eukaryota</taxon>
        <taxon>Metazoa</taxon>
        <taxon>Cnidaria</taxon>
        <taxon>Anthozoa</taxon>
        <taxon>Hexacorallia</taxon>
        <taxon>Actiniaria</taxon>
        <taxon>Edwardsiidae</taxon>
        <taxon>Nematostella</taxon>
    </lineage>
</organism>
<dbReference type="EMBL" id="DS476746">
    <property type="protein sequence ID" value="EDO26126.1"/>
    <property type="molecule type" value="Genomic_DNA"/>
</dbReference>
<feature type="active site" evidence="1">
    <location>
        <position position="23"/>
    </location>
</feature>
<evidence type="ECO:0000256" key="1">
    <source>
        <dbReference type="PIRSR" id="PIRSR607724-1"/>
    </source>
</evidence>